<comment type="caution">
    <text evidence="13">The sequence shown here is derived from an EMBL/GenBank/DDBJ whole genome shotgun (WGS) entry which is preliminary data.</text>
</comment>
<sequence length="256" mass="28825">MDMEPSFLEHELDFESEDVKLKKKQKSVSTPTGISDDSGDCFVCNICLDSAQDPVVTLCGHLYCWPCIYKWLQVKSSSPDAIEQQPSCPVCKANILPNSLVPIYGRGTSQIDQESKKASLDVVIPPRPSPALNTLVTNTSHQAQQLHPNFFQSESQPQSFYHQQYFPNPYLASSNLGDAAMTQIFNPMIGMFGEMMFARIFGTPDTSLFAYSYPNSNNLMGSYSHRIRRQEMHLEKSLNRVTIFLLCCITLCLLLF</sequence>
<dbReference type="GO" id="GO:0016567">
    <property type="term" value="P:protein ubiquitination"/>
    <property type="evidence" value="ECO:0007669"/>
    <property type="project" value="UniProtKB-UniPathway"/>
</dbReference>
<dbReference type="InterPro" id="IPR013083">
    <property type="entry name" value="Znf_RING/FYVE/PHD"/>
</dbReference>
<keyword evidence="9" id="KW-0472">Membrane</keyword>
<dbReference type="InterPro" id="IPR017907">
    <property type="entry name" value="Znf_RING_CS"/>
</dbReference>
<organism evidence="13 14">
    <name type="scientific">Manihot esculenta</name>
    <name type="common">Cassava</name>
    <name type="synonym">Jatropha manihot</name>
    <dbReference type="NCBI Taxonomy" id="3983"/>
    <lineage>
        <taxon>Eukaryota</taxon>
        <taxon>Viridiplantae</taxon>
        <taxon>Streptophyta</taxon>
        <taxon>Embryophyta</taxon>
        <taxon>Tracheophyta</taxon>
        <taxon>Spermatophyta</taxon>
        <taxon>Magnoliopsida</taxon>
        <taxon>eudicotyledons</taxon>
        <taxon>Gunneridae</taxon>
        <taxon>Pentapetalae</taxon>
        <taxon>rosids</taxon>
        <taxon>fabids</taxon>
        <taxon>Malpighiales</taxon>
        <taxon>Euphorbiaceae</taxon>
        <taxon>Crotonoideae</taxon>
        <taxon>Manihoteae</taxon>
        <taxon>Manihot</taxon>
    </lineage>
</organism>
<keyword evidence="7 11" id="KW-0833">Ubl conjugation pathway</keyword>
<dbReference type="AlphaFoldDB" id="A0A2C9W6N9"/>
<evidence type="ECO:0000256" key="6">
    <source>
        <dbReference type="ARBA" id="ARBA00022771"/>
    </source>
</evidence>
<dbReference type="EC" id="2.3.2.27" evidence="11"/>
<evidence type="ECO:0000313" key="14">
    <source>
        <dbReference type="Proteomes" id="UP000091857"/>
    </source>
</evidence>
<comment type="domain">
    <text evidence="11">The RING-type zinc finger domain is responsible for E3 ligase activity.</text>
</comment>
<dbReference type="OrthoDB" id="6270329at2759"/>
<evidence type="ECO:0000256" key="8">
    <source>
        <dbReference type="ARBA" id="ARBA00022833"/>
    </source>
</evidence>
<dbReference type="GO" id="GO:0044390">
    <property type="term" value="F:ubiquitin-like protein conjugating enzyme binding"/>
    <property type="evidence" value="ECO:0000318"/>
    <property type="project" value="GO_Central"/>
</dbReference>
<evidence type="ECO:0000256" key="2">
    <source>
        <dbReference type="ARBA" id="ARBA00004308"/>
    </source>
</evidence>
<keyword evidence="8 11" id="KW-0862">Zinc</keyword>
<proteinExistence type="predicted"/>
<gene>
    <name evidence="13" type="ORF">MANES_03G111400v8</name>
</gene>
<evidence type="ECO:0000256" key="10">
    <source>
        <dbReference type="PROSITE-ProRule" id="PRU00175"/>
    </source>
</evidence>
<dbReference type="InterPro" id="IPR001841">
    <property type="entry name" value="Znf_RING"/>
</dbReference>
<dbReference type="STRING" id="3983.A0A2C9W6N9"/>
<dbReference type="Gramene" id="Manes.03G111400.1.v8.1">
    <property type="protein sequence ID" value="Manes.03G111400.1.v8.1.CDS.1"/>
    <property type="gene ID" value="Manes.03G111400.v8.1"/>
</dbReference>
<evidence type="ECO:0000256" key="3">
    <source>
        <dbReference type="ARBA" id="ARBA00004906"/>
    </source>
</evidence>
<dbReference type="PROSITE" id="PS00518">
    <property type="entry name" value="ZF_RING_1"/>
    <property type="match status" value="1"/>
</dbReference>
<dbReference type="EMBL" id="CM004389">
    <property type="protein sequence ID" value="OAY54909.1"/>
    <property type="molecule type" value="Genomic_DNA"/>
</dbReference>
<evidence type="ECO:0000256" key="7">
    <source>
        <dbReference type="ARBA" id="ARBA00022786"/>
    </source>
</evidence>
<dbReference type="GO" id="GO:0005789">
    <property type="term" value="C:endoplasmic reticulum membrane"/>
    <property type="evidence" value="ECO:0007669"/>
    <property type="project" value="UniProtKB-SubCell"/>
</dbReference>
<dbReference type="Gene3D" id="3.30.40.10">
    <property type="entry name" value="Zinc/RING finger domain, C3HC4 (zinc finger)"/>
    <property type="match status" value="1"/>
</dbReference>
<dbReference type="InterPro" id="IPR045103">
    <property type="entry name" value="RNF5/RNF185-like"/>
</dbReference>
<comment type="pathway">
    <text evidence="3 11">Protein modification; protein ubiquitination.</text>
</comment>
<dbReference type="GO" id="GO:0008270">
    <property type="term" value="F:zinc ion binding"/>
    <property type="evidence" value="ECO:0007669"/>
    <property type="project" value="UniProtKB-KW"/>
</dbReference>
<evidence type="ECO:0000259" key="12">
    <source>
        <dbReference type="PROSITE" id="PS50089"/>
    </source>
</evidence>
<comment type="function">
    <text evidence="11">E3 ubiquitin-protein ligase.</text>
</comment>
<dbReference type="GO" id="GO:0006511">
    <property type="term" value="P:ubiquitin-dependent protein catabolic process"/>
    <property type="evidence" value="ECO:0000318"/>
    <property type="project" value="GO_Central"/>
</dbReference>
<name>A0A2C9W6N9_MANES</name>
<dbReference type="PROSITE" id="PS50089">
    <property type="entry name" value="ZF_RING_2"/>
    <property type="match status" value="1"/>
</dbReference>
<dbReference type="InterPro" id="IPR018957">
    <property type="entry name" value="Znf_C3HC4_RING-type"/>
</dbReference>
<evidence type="ECO:0000256" key="4">
    <source>
        <dbReference type="ARBA" id="ARBA00022679"/>
    </source>
</evidence>
<comment type="catalytic activity">
    <reaction evidence="1 11">
        <text>S-ubiquitinyl-[E2 ubiquitin-conjugating enzyme]-L-cysteine + [acceptor protein]-L-lysine = [E2 ubiquitin-conjugating enzyme]-L-cysteine + N(6)-ubiquitinyl-[acceptor protein]-L-lysine.</text>
        <dbReference type="EC" id="2.3.2.27"/>
    </reaction>
</comment>
<dbReference type="SUPFAM" id="SSF57850">
    <property type="entry name" value="RING/U-box"/>
    <property type="match status" value="1"/>
</dbReference>
<dbReference type="SMART" id="SM00184">
    <property type="entry name" value="RING"/>
    <property type="match status" value="1"/>
</dbReference>
<keyword evidence="14" id="KW-1185">Reference proteome</keyword>
<dbReference type="CDD" id="cd16745">
    <property type="entry name" value="RING-HC_AtRMA-like"/>
    <property type="match status" value="1"/>
</dbReference>
<evidence type="ECO:0000313" key="13">
    <source>
        <dbReference type="EMBL" id="OAY54909.1"/>
    </source>
</evidence>
<comment type="subcellular location">
    <subcellularLocation>
        <location evidence="2">Endomembrane system</location>
    </subcellularLocation>
    <subcellularLocation>
        <location evidence="11">Endoplasmic reticulum membrane</location>
        <topology evidence="11">Single-pass type IV membrane protein</topology>
    </subcellularLocation>
</comment>
<dbReference type="GO" id="GO:0061630">
    <property type="term" value="F:ubiquitin protein ligase activity"/>
    <property type="evidence" value="ECO:0000318"/>
    <property type="project" value="GO_Central"/>
</dbReference>
<accession>A0A2C9W6N9</accession>
<evidence type="ECO:0000256" key="1">
    <source>
        <dbReference type="ARBA" id="ARBA00000900"/>
    </source>
</evidence>
<protein>
    <recommendedName>
        <fullName evidence="11">E3 ubiquitin-protein ligase RMA</fullName>
        <ecNumber evidence="11">2.3.2.27</ecNumber>
    </recommendedName>
    <alternativeName>
        <fullName evidence="11">Protein RING membrane-anchor</fullName>
    </alternativeName>
    <alternativeName>
        <fullName evidence="11">RING-type E3 ubiquitin transferase RMA</fullName>
    </alternativeName>
</protein>
<keyword evidence="5 11" id="KW-0479">Metal-binding</keyword>
<dbReference type="Pfam" id="PF00097">
    <property type="entry name" value="zf-C3HC4"/>
    <property type="match status" value="1"/>
</dbReference>
<feature type="domain" description="RING-type" evidence="12">
    <location>
        <begin position="44"/>
        <end position="92"/>
    </location>
</feature>
<reference evidence="14" key="1">
    <citation type="journal article" date="2016" name="Nat. Biotechnol.">
        <title>Sequencing wild and cultivated cassava and related species reveals extensive interspecific hybridization and genetic diversity.</title>
        <authorList>
            <person name="Bredeson J.V."/>
            <person name="Lyons J.B."/>
            <person name="Prochnik S.E."/>
            <person name="Wu G.A."/>
            <person name="Ha C.M."/>
            <person name="Edsinger-Gonzales E."/>
            <person name="Grimwood J."/>
            <person name="Schmutz J."/>
            <person name="Rabbi I.Y."/>
            <person name="Egesi C."/>
            <person name="Nauluvula P."/>
            <person name="Lebot V."/>
            <person name="Ndunguru J."/>
            <person name="Mkamilo G."/>
            <person name="Bart R.S."/>
            <person name="Setter T.L."/>
            <person name="Gleadow R.M."/>
            <person name="Kulakow P."/>
            <person name="Ferguson M.E."/>
            <person name="Rounsley S."/>
            <person name="Rokhsar D.S."/>
        </authorList>
    </citation>
    <scope>NUCLEOTIDE SEQUENCE [LARGE SCALE GENOMIC DNA]</scope>
    <source>
        <strain evidence="14">cv. AM560-2</strain>
    </source>
</reference>
<keyword evidence="4 11" id="KW-0808">Transferase</keyword>
<dbReference type="UniPathway" id="UPA00143"/>
<evidence type="ECO:0000256" key="5">
    <source>
        <dbReference type="ARBA" id="ARBA00022723"/>
    </source>
</evidence>
<keyword evidence="11" id="KW-0256">Endoplasmic reticulum</keyword>
<dbReference type="GO" id="GO:0036503">
    <property type="term" value="P:ERAD pathway"/>
    <property type="evidence" value="ECO:0000318"/>
    <property type="project" value="GO_Central"/>
</dbReference>
<keyword evidence="6 10" id="KW-0863">Zinc-finger</keyword>
<dbReference type="Proteomes" id="UP000091857">
    <property type="component" value="Chromosome 3"/>
</dbReference>
<evidence type="ECO:0000256" key="9">
    <source>
        <dbReference type="ARBA" id="ARBA00023136"/>
    </source>
</evidence>
<evidence type="ECO:0000256" key="11">
    <source>
        <dbReference type="RuleBase" id="RU369090"/>
    </source>
</evidence>
<dbReference type="PANTHER" id="PTHR12313">
    <property type="entry name" value="E3 UBIQUITIN-PROTEIN LIGASE RNF5-RELATED"/>
    <property type="match status" value="1"/>
</dbReference>